<dbReference type="InterPro" id="IPR042177">
    <property type="entry name" value="Cell/Rod_1"/>
</dbReference>
<dbReference type="Pfam" id="PF04085">
    <property type="entry name" value="MreC"/>
    <property type="match status" value="1"/>
</dbReference>
<sequence>MLLCAFIAFALMFAEHRLPRFAEFRAELSTLVTPVQWLVSLPSDALSWGALMITDQRELVEENRRLREQLLTLSYRVKRMASLTAENTRLRELLSAAQRRQVPYIGAELLSLDSDPFTYQMVIDRGRSSGVRVGLPVMDASGLIGQVVSVSAYTSRVLMAVDASHAVPVQSTRNGLRFIVQGTGSYDTLDVLNVPDTADIQAGDLLVTSGLGGRFPEGFPVARVSEVVHDPGEPFAQVSAEPIAQPESSRYFLILFPPPRATRISSDAVGVAVEAATGQPQPGQGAAKEQP</sequence>
<evidence type="ECO:0000313" key="7">
    <source>
        <dbReference type="EMBL" id="GAA5177273.1"/>
    </source>
</evidence>
<organism evidence="7 8">
    <name type="scientific">Modicisalibacter zincidurans</name>
    <dbReference type="NCBI Taxonomy" id="1178777"/>
    <lineage>
        <taxon>Bacteria</taxon>
        <taxon>Pseudomonadati</taxon>
        <taxon>Pseudomonadota</taxon>
        <taxon>Gammaproteobacteria</taxon>
        <taxon>Oceanospirillales</taxon>
        <taxon>Halomonadaceae</taxon>
        <taxon>Modicisalibacter</taxon>
    </lineage>
</organism>
<dbReference type="InterPro" id="IPR055342">
    <property type="entry name" value="MreC_beta-barrel_core"/>
</dbReference>
<evidence type="ECO:0000256" key="4">
    <source>
        <dbReference type="ARBA" id="ARBA00032089"/>
    </source>
</evidence>
<dbReference type="EMBL" id="BAABKI010000025">
    <property type="protein sequence ID" value="GAA5177273.1"/>
    <property type="molecule type" value="Genomic_DNA"/>
</dbReference>
<dbReference type="Gene3D" id="2.40.10.340">
    <property type="entry name" value="Rod shape-determining protein MreC, domain 1"/>
    <property type="match status" value="1"/>
</dbReference>
<reference evidence="8" key="1">
    <citation type="journal article" date="2019" name="Int. J. Syst. Evol. Microbiol.">
        <title>The Global Catalogue of Microorganisms (GCM) 10K type strain sequencing project: providing services to taxonomists for standard genome sequencing and annotation.</title>
        <authorList>
            <consortium name="The Broad Institute Genomics Platform"/>
            <consortium name="The Broad Institute Genome Sequencing Center for Infectious Disease"/>
            <person name="Wu L."/>
            <person name="Ma J."/>
        </authorList>
    </citation>
    <scope>NUCLEOTIDE SEQUENCE [LARGE SCALE GENOMIC DNA]</scope>
    <source>
        <strain evidence="8">JCM 18472</strain>
    </source>
</reference>
<comment type="similarity">
    <text evidence="1 5">Belongs to the MreC family.</text>
</comment>
<gene>
    <name evidence="7" type="primary">mreC</name>
    <name evidence="7" type="ORF">GCM10023342_24910</name>
</gene>
<evidence type="ECO:0000256" key="1">
    <source>
        <dbReference type="ARBA" id="ARBA00009369"/>
    </source>
</evidence>
<evidence type="ECO:0000256" key="2">
    <source>
        <dbReference type="ARBA" id="ARBA00013855"/>
    </source>
</evidence>
<name>A0ABP9RGC9_9GAMM</name>
<evidence type="ECO:0000313" key="8">
    <source>
        <dbReference type="Proteomes" id="UP001500074"/>
    </source>
</evidence>
<dbReference type="InterPro" id="IPR007221">
    <property type="entry name" value="MreC"/>
</dbReference>
<keyword evidence="8" id="KW-1185">Reference proteome</keyword>
<dbReference type="InterPro" id="IPR042175">
    <property type="entry name" value="Cell/Rod_MreC_2"/>
</dbReference>
<feature type="domain" description="Rod shape-determining protein MreC beta-barrel core" evidence="6">
    <location>
        <begin position="112"/>
        <end position="255"/>
    </location>
</feature>
<dbReference type="Proteomes" id="UP001500074">
    <property type="component" value="Unassembled WGS sequence"/>
</dbReference>
<proteinExistence type="inferred from homology"/>
<dbReference type="PANTHER" id="PTHR34138:SF1">
    <property type="entry name" value="CELL SHAPE-DETERMINING PROTEIN MREC"/>
    <property type="match status" value="1"/>
</dbReference>
<comment type="caution">
    <text evidence="7">The sequence shown here is derived from an EMBL/GenBank/DDBJ whole genome shotgun (WGS) entry which is preliminary data.</text>
</comment>
<evidence type="ECO:0000259" key="6">
    <source>
        <dbReference type="Pfam" id="PF04085"/>
    </source>
</evidence>
<comment type="function">
    <text evidence="5">Involved in formation and maintenance of cell shape.</text>
</comment>
<dbReference type="NCBIfam" id="TIGR00219">
    <property type="entry name" value="mreC"/>
    <property type="match status" value="1"/>
</dbReference>
<dbReference type="PIRSF" id="PIRSF038471">
    <property type="entry name" value="MreC"/>
    <property type="match status" value="1"/>
</dbReference>
<protein>
    <recommendedName>
        <fullName evidence="2 5">Cell shape-determining protein MreC</fullName>
    </recommendedName>
    <alternativeName>
        <fullName evidence="4 5">Cell shape protein MreC</fullName>
    </alternativeName>
</protein>
<keyword evidence="3 5" id="KW-0133">Cell shape</keyword>
<accession>A0ABP9RGC9</accession>
<dbReference type="PANTHER" id="PTHR34138">
    <property type="entry name" value="CELL SHAPE-DETERMINING PROTEIN MREC"/>
    <property type="match status" value="1"/>
</dbReference>
<evidence type="ECO:0000256" key="5">
    <source>
        <dbReference type="PIRNR" id="PIRNR038471"/>
    </source>
</evidence>
<dbReference type="Gene3D" id="2.40.10.350">
    <property type="entry name" value="Rod shape-determining protein MreC, domain 2"/>
    <property type="match status" value="1"/>
</dbReference>
<evidence type="ECO:0000256" key="3">
    <source>
        <dbReference type="ARBA" id="ARBA00022960"/>
    </source>
</evidence>